<gene>
    <name evidence="5" type="primary">rplY</name>
    <name evidence="5" type="synonym">ctc</name>
    <name evidence="9" type="ORF">A3I30_04040</name>
</gene>
<protein>
    <recommendedName>
        <fullName evidence="5">Large ribosomal subunit protein bL25</fullName>
    </recommendedName>
    <alternativeName>
        <fullName evidence="5">General stress protein CTC</fullName>
    </alternativeName>
</protein>
<keyword evidence="2 5" id="KW-0694">RNA-binding</keyword>
<evidence type="ECO:0000313" key="9">
    <source>
        <dbReference type="EMBL" id="OGD39637.1"/>
    </source>
</evidence>
<dbReference type="Gene3D" id="2.170.120.20">
    <property type="entry name" value="Ribosomal protein L25, beta domain"/>
    <property type="match status" value="1"/>
</dbReference>
<dbReference type="GO" id="GO:0006412">
    <property type="term" value="P:translation"/>
    <property type="evidence" value="ECO:0007669"/>
    <property type="project" value="UniProtKB-UniRule"/>
</dbReference>
<dbReference type="InterPro" id="IPR029751">
    <property type="entry name" value="Ribosomal_L25_dom"/>
</dbReference>
<dbReference type="PANTHER" id="PTHR33284">
    <property type="entry name" value="RIBOSOMAL PROTEIN L25/GLN-TRNA SYNTHETASE, ANTI-CODON-BINDING DOMAIN-CONTAINING PROTEIN"/>
    <property type="match status" value="1"/>
</dbReference>
<evidence type="ECO:0000256" key="4">
    <source>
        <dbReference type="ARBA" id="ARBA00023274"/>
    </source>
</evidence>
<keyword evidence="4 5" id="KW-0687">Ribonucleoprotein</keyword>
<evidence type="ECO:0000256" key="1">
    <source>
        <dbReference type="ARBA" id="ARBA00022730"/>
    </source>
</evidence>
<dbReference type="GO" id="GO:0022625">
    <property type="term" value="C:cytosolic large ribosomal subunit"/>
    <property type="evidence" value="ECO:0007669"/>
    <property type="project" value="TreeGrafter"/>
</dbReference>
<evidence type="ECO:0000259" key="8">
    <source>
        <dbReference type="Pfam" id="PF14693"/>
    </source>
</evidence>
<dbReference type="InterPro" id="IPR001021">
    <property type="entry name" value="Ribosomal_bL25_long"/>
</dbReference>
<dbReference type="GO" id="GO:0003735">
    <property type="term" value="F:structural constituent of ribosome"/>
    <property type="evidence" value="ECO:0007669"/>
    <property type="project" value="InterPro"/>
</dbReference>
<evidence type="ECO:0000256" key="5">
    <source>
        <dbReference type="HAMAP-Rule" id="MF_01334"/>
    </source>
</evidence>
<dbReference type="InterPro" id="IPR020057">
    <property type="entry name" value="Ribosomal_bL25_b-dom"/>
</dbReference>
<dbReference type="NCBIfam" id="TIGR00731">
    <property type="entry name" value="bL25_bact_ctc"/>
    <property type="match status" value="1"/>
</dbReference>
<feature type="region of interest" description="Disordered" evidence="6">
    <location>
        <begin position="202"/>
        <end position="228"/>
    </location>
</feature>
<dbReference type="Gene3D" id="2.40.240.10">
    <property type="entry name" value="Ribosomal Protein L25, Chain P"/>
    <property type="match status" value="1"/>
</dbReference>
<dbReference type="PANTHER" id="PTHR33284:SF1">
    <property type="entry name" value="RIBOSOMAL PROTEIN L25_GLN-TRNA SYNTHETASE, ANTI-CODON-BINDING DOMAIN-CONTAINING PROTEIN"/>
    <property type="match status" value="1"/>
</dbReference>
<dbReference type="InterPro" id="IPR020056">
    <property type="entry name" value="Rbsml_bL25/Gln-tRNA_synth_N"/>
</dbReference>
<evidence type="ECO:0000256" key="3">
    <source>
        <dbReference type="ARBA" id="ARBA00022980"/>
    </source>
</evidence>
<dbReference type="CDD" id="cd00495">
    <property type="entry name" value="Ribosomal_L25_TL5_CTC"/>
    <property type="match status" value="1"/>
</dbReference>
<feature type="domain" description="Large ribosomal subunit protein bL25 L25" evidence="7">
    <location>
        <begin position="6"/>
        <end position="93"/>
    </location>
</feature>
<dbReference type="GO" id="GO:0008097">
    <property type="term" value="F:5S rRNA binding"/>
    <property type="evidence" value="ECO:0007669"/>
    <property type="project" value="InterPro"/>
</dbReference>
<sequence length="228" mass="25152">MNNLIIKTKKREILGKKVKSLRNQGFLPAVVYGGKNENISLVLPFSDFEAILKKAGETTLVQLEIEGETKPRNVLIYDVLRDPISSRTIHVDFYQVNMDEKIIKKIPLAFTGKSAAVDDLGGVLVKAMQELEVRALPADLPHEMTVDISRIATFKDNILVRDLIAPSGVEVLENPETPVASVLPPRSDEELATLTEEVAEKVEKVKAETEEKVAERAKEAEAKEAPAA</sequence>
<evidence type="ECO:0000313" key="10">
    <source>
        <dbReference type="Proteomes" id="UP000177197"/>
    </source>
</evidence>
<reference evidence="9 10" key="1">
    <citation type="journal article" date="2016" name="Nat. Commun.">
        <title>Thousands of microbial genomes shed light on interconnected biogeochemical processes in an aquifer system.</title>
        <authorList>
            <person name="Anantharaman K."/>
            <person name="Brown C.T."/>
            <person name="Hug L.A."/>
            <person name="Sharon I."/>
            <person name="Castelle C.J."/>
            <person name="Probst A.J."/>
            <person name="Thomas B.C."/>
            <person name="Singh A."/>
            <person name="Wilkins M.J."/>
            <person name="Karaoz U."/>
            <person name="Brodie E.L."/>
            <person name="Williams K.H."/>
            <person name="Hubbard S.S."/>
            <person name="Banfield J.F."/>
        </authorList>
    </citation>
    <scope>NUCLEOTIDE SEQUENCE [LARGE SCALE GENOMIC DNA]</scope>
</reference>
<dbReference type="Proteomes" id="UP000177197">
    <property type="component" value="Unassembled WGS sequence"/>
</dbReference>
<accession>A0A1F5C9V8</accession>
<feature type="domain" description="Large ribosomal subunit protein bL25 beta" evidence="8">
    <location>
        <begin position="104"/>
        <end position="186"/>
    </location>
</feature>
<dbReference type="Pfam" id="PF14693">
    <property type="entry name" value="Ribosomal_TL5_C"/>
    <property type="match status" value="1"/>
</dbReference>
<dbReference type="SUPFAM" id="SSF50715">
    <property type="entry name" value="Ribosomal protein L25-like"/>
    <property type="match status" value="1"/>
</dbReference>
<comment type="function">
    <text evidence="5">This is one of the proteins that binds to the 5S RNA in the ribosome where it forms part of the central protuberance.</text>
</comment>
<dbReference type="InterPro" id="IPR037121">
    <property type="entry name" value="Ribosomal_bL25_C"/>
</dbReference>
<evidence type="ECO:0000259" key="7">
    <source>
        <dbReference type="Pfam" id="PF01386"/>
    </source>
</evidence>
<dbReference type="HAMAP" id="MF_01334">
    <property type="entry name" value="Ribosomal_bL25_CTC"/>
    <property type="match status" value="1"/>
</dbReference>
<dbReference type="InterPro" id="IPR020930">
    <property type="entry name" value="Ribosomal_uL5_bac-type"/>
</dbReference>
<proteinExistence type="inferred from homology"/>
<dbReference type="InterPro" id="IPR011035">
    <property type="entry name" value="Ribosomal_bL25/Gln-tRNA_synth"/>
</dbReference>
<name>A0A1F5C9V8_9BACT</name>
<dbReference type="Pfam" id="PF01386">
    <property type="entry name" value="Ribosomal_L25p"/>
    <property type="match status" value="1"/>
</dbReference>
<comment type="caution">
    <text evidence="9">The sequence shown here is derived from an EMBL/GenBank/DDBJ whole genome shotgun (WGS) entry which is preliminary data.</text>
</comment>
<keyword evidence="3 5" id="KW-0689">Ribosomal protein</keyword>
<dbReference type="AlphaFoldDB" id="A0A1F5C9V8"/>
<dbReference type="EMBL" id="MEYV01000022">
    <property type="protein sequence ID" value="OGD39637.1"/>
    <property type="molecule type" value="Genomic_DNA"/>
</dbReference>
<organism evidence="9 10">
    <name type="scientific">Candidatus Azambacteria bacterium RIFCSPLOWO2_02_FULL_44_14</name>
    <dbReference type="NCBI Taxonomy" id="1797306"/>
    <lineage>
        <taxon>Bacteria</taxon>
        <taxon>Candidatus Azamiibacteriota</taxon>
    </lineage>
</organism>
<comment type="similarity">
    <text evidence="5">Belongs to the bacterial ribosomal protein bL25 family. CTC subfamily.</text>
</comment>
<keyword evidence="1 5" id="KW-0699">rRNA-binding</keyword>
<comment type="subunit">
    <text evidence="5">Part of the 50S ribosomal subunit; part of the 5S rRNA/L5/L18/L25 subcomplex. Contacts the 5S rRNA. Binds to the 5S rRNA independently of L5 and L18.</text>
</comment>
<evidence type="ECO:0000256" key="6">
    <source>
        <dbReference type="SAM" id="MobiDB-lite"/>
    </source>
</evidence>
<evidence type="ECO:0000256" key="2">
    <source>
        <dbReference type="ARBA" id="ARBA00022884"/>
    </source>
</evidence>